<keyword evidence="2" id="KW-1185">Reference proteome</keyword>
<comment type="caution">
    <text evidence="1">The sequence shown here is derived from an EMBL/GenBank/DDBJ whole genome shotgun (WGS) entry which is preliminary data.</text>
</comment>
<name>A0ACC2F8D4_DALPE</name>
<gene>
    <name evidence="1" type="ORF">DPEC_G00327720</name>
</gene>
<sequence>MTTKLAEDQEYPSTHVHPPRGFPHYSPPHHSPDMPVLRNLPVRQRLESESRVAAQLGDQGLGRGRGGNYLRKVDTQPGKDCNISPGVNVATPPVKRKRGRPPKTPPVLPETQVERVSLPEATSPGWKVSPPLSPKRKRGRPRKDSTVTAAAGQKSNPTTAGSTSSQAPSLSPHLNVGPVIYFKTQGHHFATNYHNYHRGLHP</sequence>
<proteinExistence type="predicted"/>
<evidence type="ECO:0000313" key="2">
    <source>
        <dbReference type="Proteomes" id="UP001157502"/>
    </source>
</evidence>
<evidence type="ECO:0000313" key="1">
    <source>
        <dbReference type="EMBL" id="KAJ7987557.1"/>
    </source>
</evidence>
<dbReference type="EMBL" id="CM055759">
    <property type="protein sequence ID" value="KAJ7987557.1"/>
    <property type="molecule type" value="Genomic_DNA"/>
</dbReference>
<accession>A0ACC2F8D4</accession>
<organism evidence="1 2">
    <name type="scientific">Dallia pectoralis</name>
    <name type="common">Alaska blackfish</name>
    <dbReference type="NCBI Taxonomy" id="75939"/>
    <lineage>
        <taxon>Eukaryota</taxon>
        <taxon>Metazoa</taxon>
        <taxon>Chordata</taxon>
        <taxon>Craniata</taxon>
        <taxon>Vertebrata</taxon>
        <taxon>Euteleostomi</taxon>
        <taxon>Actinopterygii</taxon>
        <taxon>Neopterygii</taxon>
        <taxon>Teleostei</taxon>
        <taxon>Protacanthopterygii</taxon>
        <taxon>Esociformes</taxon>
        <taxon>Umbridae</taxon>
        <taxon>Dallia</taxon>
    </lineage>
</organism>
<protein>
    <submittedName>
        <fullName evidence="1">Uncharacterized protein</fullName>
    </submittedName>
</protein>
<reference evidence="1" key="1">
    <citation type="submission" date="2021-05" db="EMBL/GenBank/DDBJ databases">
        <authorList>
            <person name="Pan Q."/>
            <person name="Jouanno E."/>
            <person name="Zahm M."/>
            <person name="Klopp C."/>
            <person name="Cabau C."/>
            <person name="Louis A."/>
            <person name="Berthelot C."/>
            <person name="Parey E."/>
            <person name="Roest Crollius H."/>
            <person name="Montfort J."/>
            <person name="Robinson-Rechavi M."/>
            <person name="Bouchez O."/>
            <person name="Lampietro C."/>
            <person name="Lopez Roques C."/>
            <person name="Donnadieu C."/>
            <person name="Postlethwait J."/>
            <person name="Bobe J."/>
            <person name="Dillon D."/>
            <person name="Chandos A."/>
            <person name="von Hippel F."/>
            <person name="Guiguen Y."/>
        </authorList>
    </citation>
    <scope>NUCLEOTIDE SEQUENCE</scope>
    <source>
        <strain evidence="1">YG-Jan2019</strain>
    </source>
</reference>
<dbReference type="Proteomes" id="UP001157502">
    <property type="component" value="Chromosome 32"/>
</dbReference>